<dbReference type="AlphaFoldDB" id="A8NEX1"/>
<accession>A8NEX1</accession>
<keyword evidence="3" id="KW-1185">Reference proteome</keyword>
<dbReference type="InParanoid" id="A8NEX1"/>
<dbReference type="EMBL" id="AACS02000002">
    <property type="protein sequence ID" value="EAU88841.2"/>
    <property type="molecule type" value="Genomic_DNA"/>
</dbReference>
<proteinExistence type="predicted"/>
<dbReference type="OMA" id="FNDGCKG"/>
<evidence type="ECO:0000256" key="1">
    <source>
        <dbReference type="SAM" id="MobiDB-lite"/>
    </source>
</evidence>
<dbReference type="HOGENOM" id="CLU_083370_1_0_1"/>
<name>A8NEX1_COPC7</name>
<dbReference type="KEGG" id="cci:CC1G_01214"/>
<dbReference type="GeneID" id="6009646"/>
<dbReference type="Proteomes" id="UP000001861">
    <property type="component" value="Unassembled WGS sequence"/>
</dbReference>
<dbReference type="OrthoDB" id="2678231at2759"/>
<dbReference type="eggNOG" id="ENOG502QZ8N">
    <property type="taxonomic scope" value="Eukaryota"/>
</dbReference>
<evidence type="ECO:0000313" key="2">
    <source>
        <dbReference type="EMBL" id="EAU88841.2"/>
    </source>
</evidence>
<evidence type="ECO:0000313" key="3">
    <source>
        <dbReference type="Proteomes" id="UP000001861"/>
    </source>
</evidence>
<organism evidence="2 3">
    <name type="scientific">Coprinopsis cinerea (strain Okayama-7 / 130 / ATCC MYA-4618 / FGSC 9003)</name>
    <name type="common">Inky cap fungus</name>
    <name type="synonym">Hormographiella aspergillata</name>
    <dbReference type="NCBI Taxonomy" id="240176"/>
    <lineage>
        <taxon>Eukaryota</taxon>
        <taxon>Fungi</taxon>
        <taxon>Dikarya</taxon>
        <taxon>Basidiomycota</taxon>
        <taxon>Agaricomycotina</taxon>
        <taxon>Agaricomycetes</taxon>
        <taxon>Agaricomycetidae</taxon>
        <taxon>Agaricales</taxon>
        <taxon>Agaricineae</taxon>
        <taxon>Psathyrellaceae</taxon>
        <taxon>Coprinopsis</taxon>
    </lineage>
</organism>
<feature type="region of interest" description="Disordered" evidence="1">
    <location>
        <begin position="1"/>
        <end position="39"/>
    </location>
</feature>
<dbReference type="VEuPathDB" id="FungiDB:CC1G_01214"/>
<gene>
    <name evidence="2" type="ORF">CC1G_01214</name>
</gene>
<protein>
    <submittedName>
        <fullName evidence="2">Uncharacterized protein</fullName>
    </submittedName>
</protein>
<sequence length="233" mass="26461">MYSDPEDTTLLDAENPEGNQGRLVKEAQETPLSDDEPLGFSLDEEQSIRAFLMEEGPKQSDQDRLDALVDSLKDPFERKSKQLKEELTEAFITTMRRLKKTQQFLDVEVDTNTAKGIAVFNSACKEMDTATLAEYEVLTEAYETTRDEITNLMEKLKAEYSHRDQLWVALEQKLDEIAGPVLEELQDLPGAVEQRISRLEKGYEAMQKEGKQAPAISEKRIQELLLQLGDSSL</sequence>
<comment type="caution">
    <text evidence="2">The sequence shown here is derived from an EMBL/GenBank/DDBJ whole genome shotgun (WGS) entry which is preliminary data.</text>
</comment>
<dbReference type="RefSeq" id="XP_001833152.2">
    <property type="nucleotide sequence ID" value="XM_001833100.2"/>
</dbReference>
<reference evidence="2 3" key="1">
    <citation type="journal article" date="2010" name="Proc. Natl. Acad. Sci. U.S.A.">
        <title>Insights into evolution of multicellular fungi from the assembled chromosomes of the mushroom Coprinopsis cinerea (Coprinus cinereus).</title>
        <authorList>
            <person name="Stajich J.E."/>
            <person name="Wilke S.K."/>
            <person name="Ahren D."/>
            <person name="Au C.H."/>
            <person name="Birren B.W."/>
            <person name="Borodovsky M."/>
            <person name="Burns C."/>
            <person name="Canback B."/>
            <person name="Casselton L.A."/>
            <person name="Cheng C.K."/>
            <person name="Deng J."/>
            <person name="Dietrich F.S."/>
            <person name="Fargo D.C."/>
            <person name="Farman M.L."/>
            <person name="Gathman A.C."/>
            <person name="Goldberg J."/>
            <person name="Guigo R."/>
            <person name="Hoegger P.J."/>
            <person name="Hooker J.B."/>
            <person name="Huggins A."/>
            <person name="James T.Y."/>
            <person name="Kamada T."/>
            <person name="Kilaru S."/>
            <person name="Kodira C."/>
            <person name="Kues U."/>
            <person name="Kupfer D."/>
            <person name="Kwan H.S."/>
            <person name="Lomsadze A."/>
            <person name="Li W."/>
            <person name="Lilly W.W."/>
            <person name="Ma L.J."/>
            <person name="Mackey A.J."/>
            <person name="Manning G."/>
            <person name="Martin F."/>
            <person name="Muraguchi H."/>
            <person name="Natvig D.O."/>
            <person name="Palmerini H."/>
            <person name="Ramesh M.A."/>
            <person name="Rehmeyer C.J."/>
            <person name="Roe B.A."/>
            <person name="Shenoy N."/>
            <person name="Stanke M."/>
            <person name="Ter-Hovhannisyan V."/>
            <person name="Tunlid A."/>
            <person name="Velagapudi R."/>
            <person name="Vision T.J."/>
            <person name="Zeng Q."/>
            <person name="Zolan M.E."/>
            <person name="Pukkila P.J."/>
        </authorList>
    </citation>
    <scope>NUCLEOTIDE SEQUENCE [LARGE SCALE GENOMIC DNA]</scope>
    <source>
        <strain evidence="3">Okayama-7 / 130 / ATCC MYA-4618 / FGSC 9003</strain>
    </source>
</reference>